<evidence type="ECO:0000256" key="10">
    <source>
        <dbReference type="ARBA" id="ARBA00023033"/>
    </source>
</evidence>
<evidence type="ECO:0000256" key="9">
    <source>
        <dbReference type="ARBA" id="ARBA00023004"/>
    </source>
</evidence>
<dbReference type="GO" id="GO:0020037">
    <property type="term" value="F:heme binding"/>
    <property type="evidence" value="ECO:0007669"/>
    <property type="project" value="InterPro"/>
</dbReference>
<dbReference type="InterPro" id="IPR036396">
    <property type="entry name" value="Cyt_P450_sf"/>
</dbReference>
<sequence length="547" mass="61692">MALPLYASTALAGVFSHVAYFNRGEHHLYGLFYIKLLFTSIISATAILSYIQQTALATALTTACTVASSYLLGLYSSLLIYRILLHPLNNFPGPFPARASTSWLSTQLKNNLHTTLLDLHQKHGLFVRIGSSDLSIAHPDAVELVYGPNSRCRKGQNYEMVYPTNSLQLMRNTEQHHARRRVWSTAFSDKLLRGYEQRIRPYRRQLINRIREISSSNDPRVDIRKWFDLFSFDVMGDLAFGEGFQCLEQGRQHWVIEHMTSMQDNIGMFVQSWAFAMLAAIPGLSRALWTFVNFCGEKLMDRFENPPEIPNISSAFLAPLKGKPVSEVTHEEKFLLYGDAQLIVIAGSDTTSGALSAIFYELARHPQEIAKLRAELEPLIGEGEGEDKYEFLNAKIAHLDHLNGFINEVLRLYPAVPSALQRKTPPEGIVVDGIHVPGDMHVYCPLYVVGRSELAYAQPEDFIPERWYSRPELVRHKSAFAPFSLGPFNCIGRPLALINLRDTIAQLIMEFDVEFAPGEDGSRFLGGAKDNFVFYPGNVDLLFTPRT</sequence>
<evidence type="ECO:0000256" key="4">
    <source>
        <dbReference type="ARBA" id="ARBA00022617"/>
    </source>
</evidence>
<comment type="subcellular location">
    <subcellularLocation>
        <location evidence="2">Membrane</location>
    </subcellularLocation>
</comment>
<evidence type="ECO:0000256" key="1">
    <source>
        <dbReference type="ARBA" id="ARBA00001971"/>
    </source>
</evidence>
<feature type="binding site" description="axial binding residue" evidence="12">
    <location>
        <position position="490"/>
    </location>
    <ligand>
        <name>heme</name>
        <dbReference type="ChEBI" id="CHEBI:30413"/>
    </ligand>
    <ligandPart>
        <name>Fe</name>
        <dbReference type="ChEBI" id="CHEBI:18248"/>
    </ligandPart>
</feature>
<evidence type="ECO:0000256" key="11">
    <source>
        <dbReference type="ARBA" id="ARBA00023136"/>
    </source>
</evidence>
<dbReference type="GO" id="GO:1902181">
    <property type="term" value="P:verruculogen biosynthetic process"/>
    <property type="evidence" value="ECO:0007669"/>
    <property type="project" value="UniProtKB-ARBA"/>
</dbReference>
<proteinExistence type="inferred from homology"/>
<keyword evidence="8" id="KW-0560">Oxidoreductase</keyword>
<feature type="transmembrane region" description="Helical" evidence="13">
    <location>
        <begin position="63"/>
        <end position="84"/>
    </location>
</feature>
<evidence type="ECO:0000256" key="13">
    <source>
        <dbReference type="SAM" id="Phobius"/>
    </source>
</evidence>
<evidence type="ECO:0000256" key="5">
    <source>
        <dbReference type="ARBA" id="ARBA00022692"/>
    </source>
</evidence>
<comment type="similarity">
    <text evidence="3">Belongs to the cytochrome P450 family.</text>
</comment>
<keyword evidence="11 13" id="KW-0472">Membrane</keyword>
<reference evidence="15" key="1">
    <citation type="journal article" date="2017" name="Genome Biol.">
        <title>Comparative genomics reveals high biological diversity and specific adaptations in the industrially and medically important fungal genus Aspergillus.</title>
        <authorList>
            <person name="de Vries R.P."/>
            <person name="Riley R."/>
            <person name="Wiebenga A."/>
            <person name="Aguilar-Osorio G."/>
            <person name="Amillis S."/>
            <person name="Uchima C.A."/>
            <person name="Anderluh G."/>
            <person name="Asadollahi M."/>
            <person name="Askin M."/>
            <person name="Barry K."/>
            <person name="Battaglia E."/>
            <person name="Bayram O."/>
            <person name="Benocci T."/>
            <person name="Braus-Stromeyer S.A."/>
            <person name="Caldana C."/>
            <person name="Canovas D."/>
            <person name="Cerqueira G.C."/>
            <person name="Chen F."/>
            <person name="Chen W."/>
            <person name="Choi C."/>
            <person name="Clum A."/>
            <person name="Dos Santos R.A."/>
            <person name="Damasio A.R."/>
            <person name="Diallinas G."/>
            <person name="Emri T."/>
            <person name="Fekete E."/>
            <person name="Flipphi M."/>
            <person name="Freyberg S."/>
            <person name="Gallo A."/>
            <person name="Gournas C."/>
            <person name="Habgood R."/>
            <person name="Hainaut M."/>
            <person name="Harispe M.L."/>
            <person name="Henrissat B."/>
            <person name="Hilden K.S."/>
            <person name="Hope R."/>
            <person name="Hossain A."/>
            <person name="Karabika E."/>
            <person name="Karaffa L."/>
            <person name="Karanyi Z."/>
            <person name="Krasevec N."/>
            <person name="Kuo A."/>
            <person name="Kusch H."/>
            <person name="LaButti K."/>
            <person name="Lagendijk E.L."/>
            <person name="Lapidus A."/>
            <person name="Levasseur A."/>
            <person name="Lindquist E."/>
            <person name="Lipzen A."/>
            <person name="Logrieco A.F."/>
            <person name="MacCabe A."/>
            <person name="Maekelae M.R."/>
            <person name="Malavazi I."/>
            <person name="Melin P."/>
            <person name="Meyer V."/>
            <person name="Mielnichuk N."/>
            <person name="Miskei M."/>
            <person name="Molnar A.P."/>
            <person name="Mule G."/>
            <person name="Ngan C.Y."/>
            <person name="Orejas M."/>
            <person name="Orosz E."/>
            <person name="Ouedraogo J.P."/>
            <person name="Overkamp K.M."/>
            <person name="Park H.-S."/>
            <person name="Perrone G."/>
            <person name="Piumi F."/>
            <person name="Punt P.J."/>
            <person name="Ram A.F."/>
            <person name="Ramon A."/>
            <person name="Rauscher S."/>
            <person name="Record E."/>
            <person name="Riano-Pachon D.M."/>
            <person name="Robert V."/>
            <person name="Roehrig J."/>
            <person name="Ruller R."/>
            <person name="Salamov A."/>
            <person name="Salih N.S."/>
            <person name="Samson R.A."/>
            <person name="Sandor E."/>
            <person name="Sanguinetti M."/>
            <person name="Schuetze T."/>
            <person name="Sepcic K."/>
            <person name="Shelest E."/>
            <person name="Sherlock G."/>
            <person name="Sophianopoulou V."/>
            <person name="Squina F.M."/>
            <person name="Sun H."/>
            <person name="Susca A."/>
            <person name="Todd R.B."/>
            <person name="Tsang A."/>
            <person name="Unkles S.E."/>
            <person name="van de Wiele N."/>
            <person name="van Rossen-Uffink D."/>
            <person name="Oliveira J.V."/>
            <person name="Vesth T.C."/>
            <person name="Visser J."/>
            <person name="Yu J.-H."/>
            <person name="Zhou M."/>
            <person name="Andersen M.R."/>
            <person name="Archer D.B."/>
            <person name="Baker S.E."/>
            <person name="Benoit I."/>
            <person name="Brakhage A.A."/>
            <person name="Braus G.H."/>
            <person name="Fischer R."/>
            <person name="Frisvad J.C."/>
            <person name="Goldman G.H."/>
            <person name="Houbraken J."/>
            <person name="Oakley B."/>
            <person name="Pocsi I."/>
            <person name="Scazzocchio C."/>
            <person name="Seiboth B."/>
            <person name="vanKuyk P.A."/>
            <person name="Wortman J."/>
            <person name="Dyer P.S."/>
            <person name="Grigoriev I.V."/>
        </authorList>
    </citation>
    <scope>NUCLEOTIDE SEQUENCE [LARGE SCALE GENOMIC DNA]</scope>
    <source>
        <strain evidence="15">CBS 583.65</strain>
    </source>
</reference>
<dbReference type="GO" id="GO:0005506">
    <property type="term" value="F:iron ion binding"/>
    <property type="evidence" value="ECO:0007669"/>
    <property type="project" value="InterPro"/>
</dbReference>
<dbReference type="PANTHER" id="PTHR24305:SF112">
    <property type="entry name" value="L-ORNITHINE-N5-MONOOXYGENASE (EUROFUNG)"/>
    <property type="match status" value="1"/>
</dbReference>
<evidence type="ECO:0000256" key="3">
    <source>
        <dbReference type="ARBA" id="ARBA00010617"/>
    </source>
</evidence>
<dbReference type="VEuPathDB" id="FungiDB:ASPVEDRAFT_122855"/>
<keyword evidence="9 12" id="KW-0408">Iron</keyword>
<dbReference type="PRINTS" id="PR00463">
    <property type="entry name" value="EP450I"/>
</dbReference>
<evidence type="ECO:0000256" key="8">
    <source>
        <dbReference type="ARBA" id="ARBA00023002"/>
    </source>
</evidence>
<dbReference type="CDD" id="cd11061">
    <property type="entry name" value="CYP67-like"/>
    <property type="match status" value="1"/>
</dbReference>
<keyword evidence="6 12" id="KW-0479">Metal-binding</keyword>
<dbReference type="Proteomes" id="UP000184073">
    <property type="component" value="Unassembled WGS sequence"/>
</dbReference>
<evidence type="ECO:0000313" key="14">
    <source>
        <dbReference type="EMBL" id="OJI96695.1"/>
    </source>
</evidence>
<accession>A0A1L9P590</accession>
<dbReference type="SUPFAM" id="SSF48264">
    <property type="entry name" value="Cytochrome P450"/>
    <property type="match status" value="1"/>
</dbReference>
<dbReference type="GO" id="GO:0004497">
    <property type="term" value="F:monooxygenase activity"/>
    <property type="evidence" value="ECO:0007669"/>
    <property type="project" value="UniProtKB-KW"/>
</dbReference>
<name>A0A1L9P590_ASPVE</name>
<keyword evidence="10" id="KW-0503">Monooxygenase</keyword>
<dbReference type="STRING" id="1036611.A0A1L9P590"/>
<evidence type="ECO:0000256" key="12">
    <source>
        <dbReference type="PIRSR" id="PIRSR602401-1"/>
    </source>
</evidence>
<keyword evidence="4 12" id="KW-0349">Heme</keyword>
<dbReference type="InterPro" id="IPR001128">
    <property type="entry name" value="Cyt_P450"/>
</dbReference>
<organism evidence="14 15">
    <name type="scientific">Aspergillus versicolor CBS 583.65</name>
    <dbReference type="NCBI Taxonomy" id="1036611"/>
    <lineage>
        <taxon>Eukaryota</taxon>
        <taxon>Fungi</taxon>
        <taxon>Dikarya</taxon>
        <taxon>Ascomycota</taxon>
        <taxon>Pezizomycotina</taxon>
        <taxon>Eurotiomycetes</taxon>
        <taxon>Eurotiomycetidae</taxon>
        <taxon>Eurotiales</taxon>
        <taxon>Aspergillaceae</taxon>
        <taxon>Aspergillus</taxon>
        <taxon>Aspergillus subgen. Nidulantes</taxon>
    </lineage>
</organism>
<evidence type="ECO:0000256" key="6">
    <source>
        <dbReference type="ARBA" id="ARBA00022723"/>
    </source>
</evidence>
<dbReference type="AlphaFoldDB" id="A0A1L9P590"/>
<dbReference type="Gene3D" id="1.10.630.10">
    <property type="entry name" value="Cytochrome P450"/>
    <property type="match status" value="1"/>
</dbReference>
<dbReference type="InterPro" id="IPR002401">
    <property type="entry name" value="Cyt_P450_E_grp-I"/>
</dbReference>
<dbReference type="EMBL" id="KV878125">
    <property type="protein sequence ID" value="OJI96695.1"/>
    <property type="molecule type" value="Genomic_DNA"/>
</dbReference>
<comment type="cofactor">
    <cofactor evidence="1 12">
        <name>heme</name>
        <dbReference type="ChEBI" id="CHEBI:30413"/>
    </cofactor>
</comment>
<evidence type="ECO:0000256" key="7">
    <source>
        <dbReference type="ARBA" id="ARBA00022989"/>
    </source>
</evidence>
<keyword evidence="5 13" id="KW-0812">Transmembrane</keyword>
<dbReference type="PRINTS" id="PR00385">
    <property type="entry name" value="P450"/>
</dbReference>
<evidence type="ECO:0000313" key="15">
    <source>
        <dbReference type="Proteomes" id="UP000184073"/>
    </source>
</evidence>
<keyword evidence="15" id="KW-1185">Reference proteome</keyword>
<dbReference type="Pfam" id="PF00067">
    <property type="entry name" value="p450"/>
    <property type="match status" value="1"/>
</dbReference>
<dbReference type="PANTHER" id="PTHR24305">
    <property type="entry name" value="CYTOCHROME P450"/>
    <property type="match status" value="1"/>
</dbReference>
<protein>
    <recommendedName>
        <fullName evidence="16">Cytochrome P450</fullName>
    </recommendedName>
</protein>
<evidence type="ECO:0000256" key="2">
    <source>
        <dbReference type="ARBA" id="ARBA00004370"/>
    </source>
</evidence>
<feature type="transmembrane region" description="Helical" evidence="13">
    <location>
        <begin position="32"/>
        <end position="51"/>
    </location>
</feature>
<dbReference type="RefSeq" id="XP_040662458.1">
    <property type="nucleotide sequence ID" value="XM_040806026.1"/>
</dbReference>
<dbReference type="GO" id="GO:0016705">
    <property type="term" value="F:oxidoreductase activity, acting on paired donors, with incorporation or reduction of molecular oxygen"/>
    <property type="evidence" value="ECO:0007669"/>
    <property type="project" value="InterPro"/>
</dbReference>
<dbReference type="OrthoDB" id="6692864at2759"/>
<gene>
    <name evidence="14" type="ORF">ASPVEDRAFT_122855</name>
</gene>
<dbReference type="InterPro" id="IPR050121">
    <property type="entry name" value="Cytochrome_P450_monoxygenase"/>
</dbReference>
<dbReference type="FunFam" id="1.10.630.10:FF:000063">
    <property type="entry name" value="Cytochrome P450 monooxygenase"/>
    <property type="match status" value="1"/>
</dbReference>
<evidence type="ECO:0008006" key="16">
    <source>
        <dbReference type="Google" id="ProtNLM"/>
    </source>
</evidence>
<keyword evidence="7 13" id="KW-1133">Transmembrane helix</keyword>
<dbReference type="GeneID" id="63721537"/>
<dbReference type="GO" id="GO:0016020">
    <property type="term" value="C:membrane"/>
    <property type="evidence" value="ECO:0007669"/>
    <property type="project" value="UniProtKB-SubCell"/>
</dbReference>